<gene>
    <name evidence="3" type="ORF">ANCCEY_07704</name>
</gene>
<evidence type="ECO:0000313" key="3">
    <source>
        <dbReference type="EMBL" id="EPB73197.1"/>
    </source>
</evidence>
<name>A0A0D6LZY9_9BILA</name>
<feature type="compositionally biased region" description="Polar residues" evidence="1">
    <location>
        <begin position="181"/>
        <end position="196"/>
    </location>
</feature>
<reference evidence="3 4" key="1">
    <citation type="submission" date="2013-05" db="EMBL/GenBank/DDBJ databases">
        <title>Draft genome of the parasitic nematode Anyclostoma ceylanicum.</title>
        <authorList>
            <person name="Mitreva M."/>
        </authorList>
    </citation>
    <scope>NUCLEOTIDE SEQUENCE [LARGE SCALE GENOMIC DNA]</scope>
</reference>
<feature type="region of interest" description="Disordered" evidence="1">
    <location>
        <begin position="172"/>
        <end position="205"/>
    </location>
</feature>
<organism evidence="3 4">
    <name type="scientific">Ancylostoma ceylanicum</name>
    <dbReference type="NCBI Taxonomy" id="53326"/>
    <lineage>
        <taxon>Eukaryota</taxon>
        <taxon>Metazoa</taxon>
        <taxon>Ecdysozoa</taxon>
        <taxon>Nematoda</taxon>
        <taxon>Chromadorea</taxon>
        <taxon>Rhabditida</taxon>
        <taxon>Rhabditina</taxon>
        <taxon>Rhabditomorpha</taxon>
        <taxon>Strongyloidea</taxon>
        <taxon>Ancylostomatidae</taxon>
        <taxon>Ancylostomatinae</taxon>
        <taxon>Ancylostoma</taxon>
    </lineage>
</organism>
<dbReference type="EMBL" id="KE125001">
    <property type="protein sequence ID" value="EPB73197.1"/>
    <property type="molecule type" value="Genomic_DNA"/>
</dbReference>
<dbReference type="Proteomes" id="UP000054495">
    <property type="component" value="Unassembled WGS sequence"/>
</dbReference>
<evidence type="ECO:0000256" key="1">
    <source>
        <dbReference type="SAM" id="MobiDB-lite"/>
    </source>
</evidence>
<evidence type="ECO:0000256" key="2">
    <source>
        <dbReference type="SAM" id="Phobius"/>
    </source>
</evidence>
<keyword evidence="2" id="KW-0472">Membrane</keyword>
<proteinExistence type="predicted"/>
<keyword evidence="4" id="KW-1185">Reference proteome</keyword>
<accession>A0A0D6LZY9</accession>
<sequence>MQMAAVGGSYACHVMSEVANCPLIKKGTRPVTHPNKIVSVSMSVFLYQIVKLLHKICLYLLVMFVFEKMHRYRCDSVSSAISASECTISMFELMPLTQHAAIPDDPVSQSLTALFMCYFAILSRYSRPALIGPVWLAPSEETTTRSSARDICLDANYHMLLRIERAASETRATRASVANERLSTSFESPHTTTNDDPNCVPGKNKPGKLNLSLLDTLE</sequence>
<dbReference type="AlphaFoldDB" id="A0A0D6LZY9"/>
<feature type="transmembrane region" description="Helical" evidence="2">
    <location>
        <begin position="45"/>
        <end position="66"/>
    </location>
</feature>
<keyword evidence="2" id="KW-1133">Transmembrane helix</keyword>
<evidence type="ECO:0000313" key="4">
    <source>
        <dbReference type="Proteomes" id="UP000054495"/>
    </source>
</evidence>
<protein>
    <submittedName>
        <fullName evidence="3">Uncharacterized protein</fullName>
    </submittedName>
</protein>
<keyword evidence="2" id="KW-0812">Transmembrane</keyword>